<sequence>MQKLGATRFEGWGQKFILNRKQFRGKMDFLRLFERLESPLPTKGAHIFKDKFLHISIVA</sequence>
<name>F6SD34_CIOIN</name>
<dbReference type="Ensembl" id="ENSCINT00000005900.3">
    <property type="protein sequence ID" value="ENSCINP00000005900.3"/>
    <property type="gene ID" value="ENSCING00000017474.2"/>
</dbReference>
<dbReference type="Proteomes" id="UP000008144">
    <property type="component" value="Unassembled WGS sequence"/>
</dbReference>
<dbReference type="InParanoid" id="F6SD34"/>
<reference evidence="2" key="1">
    <citation type="journal article" date="2002" name="Science">
        <title>The draft genome of Ciona intestinalis: insights into chordate and vertebrate origins.</title>
        <authorList>
            <person name="Dehal P."/>
            <person name="Satou Y."/>
            <person name="Campbell R.K."/>
            <person name="Chapman J."/>
            <person name="Degnan B."/>
            <person name="De Tomaso A."/>
            <person name="Davidson B."/>
            <person name="Di Gregorio A."/>
            <person name="Gelpke M."/>
            <person name="Goodstein D.M."/>
            <person name="Harafuji N."/>
            <person name="Hastings K.E."/>
            <person name="Ho I."/>
            <person name="Hotta K."/>
            <person name="Huang W."/>
            <person name="Kawashima T."/>
            <person name="Lemaire P."/>
            <person name="Martinez D."/>
            <person name="Meinertzhagen I.A."/>
            <person name="Necula S."/>
            <person name="Nonaka M."/>
            <person name="Putnam N."/>
            <person name="Rash S."/>
            <person name="Saiga H."/>
            <person name="Satake M."/>
            <person name="Terry A."/>
            <person name="Yamada L."/>
            <person name="Wang H.G."/>
            <person name="Awazu S."/>
            <person name="Azumi K."/>
            <person name="Boore J."/>
            <person name="Branno M."/>
            <person name="Chin-Bow S."/>
            <person name="DeSantis R."/>
            <person name="Doyle S."/>
            <person name="Francino P."/>
            <person name="Keys D.N."/>
            <person name="Haga S."/>
            <person name="Hayashi H."/>
            <person name="Hino K."/>
            <person name="Imai K.S."/>
            <person name="Inaba K."/>
            <person name="Kano S."/>
            <person name="Kobayashi K."/>
            <person name="Kobayashi M."/>
            <person name="Lee B.I."/>
            <person name="Makabe K.W."/>
            <person name="Manohar C."/>
            <person name="Matassi G."/>
            <person name="Medina M."/>
            <person name="Mochizuki Y."/>
            <person name="Mount S."/>
            <person name="Morishita T."/>
            <person name="Miura S."/>
            <person name="Nakayama A."/>
            <person name="Nishizaka S."/>
            <person name="Nomoto H."/>
            <person name="Ohta F."/>
            <person name="Oishi K."/>
            <person name="Rigoutsos I."/>
            <person name="Sano M."/>
            <person name="Sasaki A."/>
            <person name="Sasakura Y."/>
            <person name="Shoguchi E."/>
            <person name="Shin-i T."/>
            <person name="Spagnuolo A."/>
            <person name="Stainier D."/>
            <person name="Suzuki M.M."/>
            <person name="Tassy O."/>
            <person name="Takatori N."/>
            <person name="Tokuoka M."/>
            <person name="Yagi K."/>
            <person name="Yoshizaki F."/>
            <person name="Wada S."/>
            <person name="Zhang C."/>
            <person name="Hyatt P.D."/>
            <person name="Larimer F."/>
            <person name="Detter C."/>
            <person name="Doggett N."/>
            <person name="Glavina T."/>
            <person name="Hawkins T."/>
            <person name="Richardson P."/>
            <person name="Lucas S."/>
            <person name="Kohara Y."/>
            <person name="Levine M."/>
            <person name="Satoh N."/>
            <person name="Rokhsar D.S."/>
        </authorList>
    </citation>
    <scope>NUCLEOTIDE SEQUENCE [LARGE SCALE GENOMIC DNA]</scope>
</reference>
<evidence type="ECO:0000313" key="1">
    <source>
        <dbReference type="Ensembl" id="ENSCINP00000005900.3"/>
    </source>
</evidence>
<organism evidence="1 2">
    <name type="scientific">Ciona intestinalis</name>
    <name type="common">Transparent sea squirt</name>
    <name type="synonym">Ascidia intestinalis</name>
    <dbReference type="NCBI Taxonomy" id="7719"/>
    <lineage>
        <taxon>Eukaryota</taxon>
        <taxon>Metazoa</taxon>
        <taxon>Chordata</taxon>
        <taxon>Tunicata</taxon>
        <taxon>Ascidiacea</taxon>
        <taxon>Phlebobranchia</taxon>
        <taxon>Cionidae</taxon>
        <taxon>Ciona</taxon>
    </lineage>
</organism>
<evidence type="ECO:0000313" key="2">
    <source>
        <dbReference type="Proteomes" id="UP000008144"/>
    </source>
</evidence>
<dbReference type="HOGENOM" id="CLU_2960030_0_0_1"/>
<dbReference type="AlphaFoldDB" id="F6SD34"/>
<accession>F6SD34</accession>
<keyword evidence="2" id="KW-1185">Reference proteome</keyword>
<protein>
    <submittedName>
        <fullName evidence="1">Uncharacterized protein</fullName>
    </submittedName>
</protein>
<reference evidence="1" key="3">
    <citation type="submission" date="2025-09" db="UniProtKB">
        <authorList>
            <consortium name="Ensembl"/>
        </authorList>
    </citation>
    <scope>IDENTIFICATION</scope>
</reference>
<proteinExistence type="predicted"/>
<reference evidence="1" key="2">
    <citation type="submission" date="2025-08" db="UniProtKB">
        <authorList>
            <consortium name="Ensembl"/>
        </authorList>
    </citation>
    <scope>IDENTIFICATION</scope>
</reference>